<dbReference type="EMBL" id="MU825419">
    <property type="protein sequence ID" value="KAJ7390164.1"/>
    <property type="molecule type" value="Genomic_DNA"/>
</dbReference>
<comment type="caution">
    <text evidence="1">The sequence shown here is derived from an EMBL/GenBank/DDBJ whole genome shotgun (WGS) entry which is preliminary data.</text>
</comment>
<keyword evidence="2" id="KW-1185">Reference proteome</keyword>
<evidence type="ECO:0000313" key="1">
    <source>
        <dbReference type="EMBL" id="KAJ7390164.1"/>
    </source>
</evidence>
<dbReference type="Proteomes" id="UP001163046">
    <property type="component" value="Unassembled WGS sequence"/>
</dbReference>
<accession>A0A9X0D9R8</accession>
<sequence>MDKLSFVIPEYKRCKDSLFTLATTLRPHELDTFSTKYLTVSVSQCTANQAPDYTKTEPLATEEHNCNDSEENNTYDCKTEKSVISAPKRPGWFGKGYAKVKKPSKKDE</sequence>
<organism evidence="1 2">
    <name type="scientific">Desmophyllum pertusum</name>
    <dbReference type="NCBI Taxonomy" id="174260"/>
    <lineage>
        <taxon>Eukaryota</taxon>
        <taxon>Metazoa</taxon>
        <taxon>Cnidaria</taxon>
        <taxon>Anthozoa</taxon>
        <taxon>Hexacorallia</taxon>
        <taxon>Scleractinia</taxon>
        <taxon>Caryophylliina</taxon>
        <taxon>Caryophylliidae</taxon>
        <taxon>Desmophyllum</taxon>
    </lineage>
</organism>
<reference evidence="1" key="1">
    <citation type="submission" date="2023-01" db="EMBL/GenBank/DDBJ databases">
        <title>Genome assembly of the deep-sea coral Lophelia pertusa.</title>
        <authorList>
            <person name="Herrera S."/>
            <person name="Cordes E."/>
        </authorList>
    </citation>
    <scope>NUCLEOTIDE SEQUENCE</scope>
    <source>
        <strain evidence="1">USNM1676648</strain>
        <tissue evidence="1">Polyp</tissue>
    </source>
</reference>
<protein>
    <submittedName>
        <fullName evidence="1">Uncharacterized protein</fullName>
    </submittedName>
</protein>
<name>A0A9X0D9R8_9CNID</name>
<proteinExistence type="predicted"/>
<dbReference type="AlphaFoldDB" id="A0A9X0D9R8"/>
<evidence type="ECO:0000313" key="2">
    <source>
        <dbReference type="Proteomes" id="UP001163046"/>
    </source>
</evidence>
<gene>
    <name evidence="1" type="ORF">OS493_026671</name>
</gene>